<sequence length="84" mass="9569">MKKTLIAELAFASLVLYLGFTTQNVSASTAYRTVTTKSYAKSTPAYHVKNATKSVYMWNSTLTKKLHNLKNYPRTTWYVKKALN</sequence>
<name>A0A1B2IX21_9LACO</name>
<accession>A0A1B2IX21</accession>
<dbReference type="STRING" id="240427.AYR62_14150"/>
<feature type="chain" id="PRO_5008539160" description="Surface layer protein A domain-containing protein" evidence="1">
    <location>
        <begin position="28"/>
        <end position="84"/>
    </location>
</feature>
<proteinExistence type="predicted"/>
<protein>
    <recommendedName>
        <fullName evidence="4">Surface layer protein A domain-containing protein</fullName>
    </recommendedName>
</protein>
<dbReference type="EMBL" id="CP014924">
    <property type="protein sequence ID" value="ANZ66580.1"/>
    <property type="molecule type" value="Genomic_DNA"/>
</dbReference>
<reference evidence="2 3" key="1">
    <citation type="submission" date="2016-03" db="EMBL/GenBank/DDBJ databases">
        <title>Pediococcus and Lactobacillus from brewery environment - whole genome sequencing and assembly.</title>
        <authorList>
            <person name="Behr J."/>
            <person name="Geissler A.J."/>
            <person name="Vogel R.F."/>
        </authorList>
    </citation>
    <scope>NUCLEOTIDE SEQUENCE [LARGE SCALE GENOMIC DNA]</scope>
    <source>
        <strain evidence="2 3">TMW 1.1995</strain>
    </source>
</reference>
<gene>
    <name evidence="2" type="ORF">AYR63_05145</name>
</gene>
<keyword evidence="3" id="KW-1185">Reference proteome</keyword>
<dbReference type="AlphaFoldDB" id="A0A1B2IX21"/>
<dbReference type="RefSeq" id="WP_054712522.1">
    <property type="nucleotide sequence ID" value="NZ_CP014912.1"/>
</dbReference>
<dbReference type="OrthoDB" id="2329980at2"/>
<organism evidence="2 3">
    <name type="scientific">Secundilactobacillus paracollinoides</name>
    <dbReference type="NCBI Taxonomy" id="240427"/>
    <lineage>
        <taxon>Bacteria</taxon>
        <taxon>Bacillati</taxon>
        <taxon>Bacillota</taxon>
        <taxon>Bacilli</taxon>
        <taxon>Lactobacillales</taxon>
        <taxon>Lactobacillaceae</taxon>
        <taxon>Secundilactobacillus</taxon>
    </lineage>
</organism>
<evidence type="ECO:0008006" key="4">
    <source>
        <dbReference type="Google" id="ProtNLM"/>
    </source>
</evidence>
<dbReference type="KEGG" id="lpd:AYR62_14150"/>
<dbReference type="Proteomes" id="UP000093267">
    <property type="component" value="Chromosome"/>
</dbReference>
<evidence type="ECO:0000313" key="2">
    <source>
        <dbReference type="EMBL" id="ANZ66580.1"/>
    </source>
</evidence>
<keyword evidence="1" id="KW-0732">Signal</keyword>
<evidence type="ECO:0000256" key="1">
    <source>
        <dbReference type="SAM" id="SignalP"/>
    </source>
</evidence>
<evidence type="ECO:0000313" key="3">
    <source>
        <dbReference type="Proteomes" id="UP000093267"/>
    </source>
</evidence>
<feature type="signal peptide" evidence="1">
    <location>
        <begin position="1"/>
        <end position="27"/>
    </location>
</feature>